<sequence length="380" mass="43484">MWCNRAARLTKPKELDDAEVIDKVLAIEAAHSREWLKNGSILSRRTAEIFRDSPQFKHWAATVPNDMARLPYDIVKDVLAQGTIDCLQDLTHISGPWSQAAGSVKITKIYHGQLVEVTPEGEHERPLNLDADSHLCFKETTLNTVDFTDYVDLAPRMFEKLSITGSYGVPEELEGVSEEVLRAVEEVFFNALGSNFSSVFLSWTDGPYPCHVQAFLLRAIYGRHLRKLWIRLESEDSLKPLEHFLKKENFEMLTVASELPYPFAEFVLALWRSKTFFPTAKQKIAFKISEATFKEAMEKFFDWNESQGFFGDSYFWRKEMHPSGEDRIAEITLIKKPGFEETLFEVNIVLEEGTEDDLENWNVPNAGGGVSYDESDFDDD</sequence>
<gene>
    <name evidence="2" type="ORF">QR680_011588</name>
</gene>
<accession>A0AA39HYZ9</accession>
<comment type="caution">
    <text evidence="2">The sequence shown here is derived from an EMBL/GenBank/DDBJ whole genome shotgun (WGS) entry which is preliminary data.</text>
</comment>
<dbReference type="Proteomes" id="UP001175271">
    <property type="component" value="Unassembled WGS sequence"/>
</dbReference>
<feature type="region of interest" description="Disordered" evidence="1">
    <location>
        <begin position="359"/>
        <end position="380"/>
    </location>
</feature>
<organism evidence="2 3">
    <name type="scientific">Steinernema hermaphroditum</name>
    <dbReference type="NCBI Taxonomy" id="289476"/>
    <lineage>
        <taxon>Eukaryota</taxon>
        <taxon>Metazoa</taxon>
        <taxon>Ecdysozoa</taxon>
        <taxon>Nematoda</taxon>
        <taxon>Chromadorea</taxon>
        <taxon>Rhabditida</taxon>
        <taxon>Tylenchina</taxon>
        <taxon>Panagrolaimomorpha</taxon>
        <taxon>Strongyloidoidea</taxon>
        <taxon>Steinernematidae</taxon>
        <taxon>Steinernema</taxon>
    </lineage>
</organism>
<evidence type="ECO:0000313" key="2">
    <source>
        <dbReference type="EMBL" id="KAK0414728.1"/>
    </source>
</evidence>
<dbReference type="AlphaFoldDB" id="A0AA39HYZ9"/>
<protein>
    <submittedName>
        <fullName evidence="2">Uncharacterized protein</fullName>
    </submittedName>
</protein>
<evidence type="ECO:0000256" key="1">
    <source>
        <dbReference type="SAM" id="MobiDB-lite"/>
    </source>
</evidence>
<keyword evidence="3" id="KW-1185">Reference proteome</keyword>
<evidence type="ECO:0000313" key="3">
    <source>
        <dbReference type="Proteomes" id="UP001175271"/>
    </source>
</evidence>
<dbReference type="EMBL" id="JAUCMV010000002">
    <property type="protein sequence ID" value="KAK0414728.1"/>
    <property type="molecule type" value="Genomic_DNA"/>
</dbReference>
<name>A0AA39HYZ9_9BILA</name>
<proteinExistence type="predicted"/>
<reference evidence="2" key="1">
    <citation type="submission" date="2023-06" db="EMBL/GenBank/DDBJ databases">
        <title>Genomic analysis of the entomopathogenic nematode Steinernema hermaphroditum.</title>
        <authorList>
            <person name="Schwarz E.M."/>
            <person name="Heppert J.K."/>
            <person name="Baniya A."/>
            <person name="Schwartz H.T."/>
            <person name="Tan C.-H."/>
            <person name="Antoshechkin I."/>
            <person name="Sternberg P.W."/>
            <person name="Goodrich-Blair H."/>
            <person name="Dillman A.R."/>
        </authorList>
    </citation>
    <scope>NUCLEOTIDE SEQUENCE</scope>
    <source>
        <strain evidence="2">PS9179</strain>
        <tissue evidence="2">Whole animal</tissue>
    </source>
</reference>